<dbReference type="EMBL" id="BJMM01000006">
    <property type="protein sequence ID" value="GEB49241.1"/>
    <property type="molecule type" value="Genomic_DNA"/>
</dbReference>
<feature type="transmembrane region" description="Helical" evidence="1">
    <location>
        <begin position="131"/>
        <end position="153"/>
    </location>
</feature>
<keyword evidence="1" id="KW-0472">Membrane</keyword>
<protein>
    <recommendedName>
        <fullName evidence="4">ECF transporter S component</fullName>
    </recommendedName>
</protein>
<feature type="transmembrane region" description="Helical" evidence="1">
    <location>
        <begin position="160"/>
        <end position="183"/>
    </location>
</feature>
<accession>A0A4Y3QVH2</accession>
<gene>
    <name evidence="2" type="ORF">SCA03_17920</name>
</gene>
<sequence>MNPWQLSERWRIGLGTTVILLTYVALIAAKPTSAHGVGGPAALLALGGYGIGAMLIISGAMARLPTTTLTLLPVAITVNIVMGKIVYFSGLPLQLDAIGTVLVGVVAGPAAGAATGALTSILVGMTITPGALPYAVTAAAVGFVAGALARLGWFRRKPTALAGGALIGVVAGVISAPITTFVFGNAGGSVGQSALIATFQAYGDGMLRAASLQGLAADPLDKALTVALALTILARLPAGFVQRFSFAREHHVLNTYAPAAGKAGVA</sequence>
<dbReference type="Gene3D" id="1.10.1760.20">
    <property type="match status" value="1"/>
</dbReference>
<dbReference type="Proteomes" id="UP000319210">
    <property type="component" value="Unassembled WGS sequence"/>
</dbReference>
<name>A0A4Y3QVH2_STRCI</name>
<feature type="transmembrane region" description="Helical" evidence="1">
    <location>
        <begin position="101"/>
        <end position="125"/>
    </location>
</feature>
<feature type="transmembrane region" description="Helical" evidence="1">
    <location>
        <begin position="12"/>
        <end position="29"/>
    </location>
</feature>
<keyword evidence="1" id="KW-1133">Transmembrane helix</keyword>
<keyword evidence="3" id="KW-1185">Reference proteome</keyword>
<keyword evidence="1" id="KW-0812">Transmembrane</keyword>
<dbReference type="AlphaFoldDB" id="A0A4Y3QVH2"/>
<feature type="transmembrane region" description="Helical" evidence="1">
    <location>
        <begin position="68"/>
        <end position="89"/>
    </location>
</feature>
<proteinExistence type="predicted"/>
<evidence type="ECO:0008006" key="4">
    <source>
        <dbReference type="Google" id="ProtNLM"/>
    </source>
</evidence>
<feature type="transmembrane region" description="Helical" evidence="1">
    <location>
        <begin position="223"/>
        <end position="241"/>
    </location>
</feature>
<reference evidence="2 3" key="1">
    <citation type="submission" date="2019-06" db="EMBL/GenBank/DDBJ databases">
        <title>Whole genome shotgun sequence of Streptomyces cacaoi subsp. cacaoi NBRC 12748.</title>
        <authorList>
            <person name="Hosoyama A."/>
            <person name="Uohara A."/>
            <person name="Ohji S."/>
            <person name="Ichikawa N."/>
        </authorList>
    </citation>
    <scope>NUCLEOTIDE SEQUENCE [LARGE SCALE GENOMIC DNA]</scope>
    <source>
        <strain evidence="2 3">NBRC 12748</strain>
    </source>
</reference>
<evidence type="ECO:0000313" key="3">
    <source>
        <dbReference type="Proteomes" id="UP000319210"/>
    </source>
</evidence>
<evidence type="ECO:0000256" key="1">
    <source>
        <dbReference type="SAM" id="Phobius"/>
    </source>
</evidence>
<organism evidence="2 3">
    <name type="scientific">Streptomyces cacaoi</name>
    <dbReference type="NCBI Taxonomy" id="1898"/>
    <lineage>
        <taxon>Bacteria</taxon>
        <taxon>Bacillati</taxon>
        <taxon>Actinomycetota</taxon>
        <taxon>Actinomycetes</taxon>
        <taxon>Kitasatosporales</taxon>
        <taxon>Streptomycetaceae</taxon>
        <taxon>Streptomyces</taxon>
    </lineage>
</organism>
<evidence type="ECO:0000313" key="2">
    <source>
        <dbReference type="EMBL" id="GEB49241.1"/>
    </source>
</evidence>
<feature type="transmembrane region" description="Helical" evidence="1">
    <location>
        <begin position="41"/>
        <end position="62"/>
    </location>
</feature>
<comment type="caution">
    <text evidence="2">The sequence shown here is derived from an EMBL/GenBank/DDBJ whole genome shotgun (WGS) entry which is preliminary data.</text>
</comment>